<dbReference type="InterPro" id="IPR003675">
    <property type="entry name" value="Rce1/LyrA-like_dom"/>
</dbReference>
<dbReference type="EMBL" id="CP005957">
    <property type="protein sequence ID" value="AGL61934.1"/>
    <property type="molecule type" value="Genomic_DNA"/>
</dbReference>
<feature type="transmembrane region" description="Helical" evidence="1">
    <location>
        <begin position="209"/>
        <end position="231"/>
    </location>
</feature>
<dbReference type="GO" id="GO:0004175">
    <property type="term" value="F:endopeptidase activity"/>
    <property type="evidence" value="ECO:0007669"/>
    <property type="project" value="UniProtKB-ARBA"/>
</dbReference>
<dbReference type="GO" id="GO:0080120">
    <property type="term" value="P:CAAX-box protein maturation"/>
    <property type="evidence" value="ECO:0007669"/>
    <property type="project" value="UniProtKB-ARBA"/>
</dbReference>
<name>R4PM42_9BACT</name>
<gene>
    <name evidence="3" type="ORF">L336_0225</name>
</gene>
<dbReference type="Pfam" id="PF02517">
    <property type="entry name" value="Rce1-like"/>
    <property type="match status" value="1"/>
</dbReference>
<feature type="transmembrane region" description="Helical" evidence="1">
    <location>
        <begin position="88"/>
        <end position="108"/>
    </location>
</feature>
<keyword evidence="4" id="KW-1185">Reference proteome</keyword>
<reference evidence="3 4" key="1">
    <citation type="journal article" date="2013" name="Nat. Biotechnol.">
        <title>Genome sequences of rare, uncultured bacteria obtained by differential coverage binning of multiple metagenomes.</title>
        <authorList>
            <person name="Albertsen M."/>
            <person name="Hugenholtz P."/>
            <person name="Skarshewski A."/>
            <person name="Nielsen K.L."/>
            <person name="Tyson G.W."/>
            <person name="Nielsen P.H."/>
        </authorList>
    </citation>
    <scope>NUCLEOTIDE SEQUENCE [LARGE SCALE GENOMIC DNA]</scope>
    <source>
        <strain evidence="3">TM71</strain>
    </source>
</reference>
<evidence type="ECO:0000259" key="2">
    <source>
        <dbReference type="Pfam" id="PF02517"/>
    </source>
</evidence>
<sequence length="240" mass="26383">MSFLPLLLIALAISAYSTYTGVKDYAELIRTKERSRLYLRWISQSWLIFALPAATLLLLAGHIHYLFEPIARSDSSAFISLSGNSEHDTSVIIGVVVGLLVAAFIVGWRVKRSLKKRREAPQEALIPTTTKERWLAVGMSVTAGITEELFFRAMLPALLFLVTGNAAVSMGLALLVFGIEHLYGGWKVVLATTVIGWVFLKLFMSSGTIFVPMAVHALLDINGLIVMPYLAKKGIFGKRA</sequence>
<keyword evidence="1" id="KW-0812">Transmembrane</keyword>
<proteinExistence type="predicted"/>
<dbReference type="STRING" id="1332188.L336_0225"/>
<dbReference type="Proteomes" id="UP000013893">
    <property type="component" value="Chromosome"/>
</dbReference>
<feature type="transmembrane region" description="Helical" evidence="1">
    <location>
        <begin position="157"/>
        <end position="177"/>
    </location>
</feature>
<keyword evidence="1" id="KW-0472">Membrane</keyword>
<accession>R4PM42</accession>
<dbReference type="RefSeq" id="WP_015641384.1">
    <property type="nucleotide sequence ID" value="NC_021219.1"/>
</dbReference>
<evidence type="ECO:0000313" key="3">
    <source>
        <dbReference type="EMBL" id="AGL61934.1"/>
    </source>
</evidence>
<keyword evidence="1" id="KW-1133">Transmembrane helix</keyword>
<feature type="domain" description="CAAX prenyl protease 2/Lysostaphin resistance protein A-like" evidence="2">
    <location>
        <begin position="133"/>
        <end position="220"/>
    </location>
</feature>
<dbReference type="HOGENOM" id="CLU_071277_0_0_0"/>
<dbReference type="AlphaFoldDB" id="R4PM42"/>
<protein>
    <recommendedName>
        <fullName evidence="2">CAAX prenyl protease 2/Lysostaphin resistance protein A-like domain-containing protein</fullName>
    </recommendedName>
</protein>
<feature type="transmembrane region" description="Helical" evidence="1">
    <location>
        <begin position="41"/>
        <end position="67"/>
    </location>
</feature>
<organism evidence="3 4">
    <name type="scientific">Candidatus Saccharimonas aalborgensis</name>
    <dbReference type="NCBI Taxonomy" id="1332188"/>
    <lineage>
        <taxon>Bacteria</taxon>
        <taxon>Candidatus Saccharimonadota</taxon>
        <taxon>Candidatus Saccharimonadia</taxon>
        <taxon>Candidatus Saccharimonadales</taxon>
        <taxon>Candidatus Saccharimonadaceae</taxon>
        <taxon>Candidatus Saccharimonas</taxon>
    </lineage>
</organism>
<evidence type="ECO:0000313" key="4">
    <source>
        <dbReference type="Proteomes" id="UP000013893"/>
    </source>
</evidence>
<dbReference type="OrthoDB" id="7632478at2"/>
<evidence type="ECO:0000256" key="1">
    <source>
        <dbReference type="SAM" id="Phobius"/>
    </source>
</evidence>
<dbReference type="KEGG" id="saal:L336_0225"/>